<feature type="transmembrane region" description="Helical" evidence="1">
    <location>
        <begin position="318"/>
        <end position="338"/>
    </location>
</feature>
<dbReference type="InterPro" id="IPR025178">
    <property type="entry name" value="Lnb_N"/>
</dbReference>
<feature type="transmembrane region" description="Helical" evidence="1">
    <location>
        <begin position="289"/>
        <end position="312"/>
    </location>
</feature>
<keyword evidence="1" id="KW-1133">Transmembrane helix</keyword>
<evidence type="ECO:0000259" key="2">
    <source>
        <dbReference type="Pfam" id="PF13387"/>
    </source>
</evidence>
<evidence type="ECO:0000256" key="1">
    <source>
        <dbReference type="SAM" id="Phobius"/>
    </source>
</evidence>
<dbReference type="Pfam" id="PF25221">
    <property type="entry name" value="5TMH_Lnb"/>
    <property type="match status" value="1"/>
</dbReference>
<name>A0ABT8KUL0_9BACT</name>
<feature type="domain" description="Lnb N-terminal periplasmic" evidence="2">
    <location>
        <begin position="49"/>
        <end position="169"/>
    </location>
</feature>
<sequence length="407" mass="46964">MIFRKVLLISFLILFSSLVKAQPGSVQLSSQAEISVITVDPGQEALFTVFGHSAFRVYDPVNRFDLAYNYGIFSFNQPNFYLNFAKGYLNYMLGVYDFQLFADQYEPYHRSIYEQVLDLDQEQKQRLFDFLQNNALPENRFYYYDYFYDNCATKIKDVLKEVLGDNIQFHGGYVTDDRSFRHMVDDLTVYKPWGDFGIDVCLGLPMDKIMNPEEYMFLPEYIFKGMESATLASGNGSKPLVKASTQYLDGGEPIIPNVNLFTPNVVFWSLCIAIGIVSFLGYRKQKIIYTIDVIIFGIIGLLGLFLLLLWIATDHKAAANNLNLLWAIPFHFPIAIMLLKKNKHQFLKQYFFITTCLMLTLLVGWSLIPQGYNVAFFPIILMLGIRAWYLYFNLNKISNKTVSHKLA</sequence>
<keyword evidence="1" id="KW-0472">Membrane</keyword>
<dbReference type="EMBL" id="JAUJEA010000011">
    <property type="protein sequence ID" value="MDN5204471.1"/>
    <property type="molecule type" value="Genomic_DNA"/>
</dbReference>
<dbReference type="InterPro" id="IPR057436">
    <property type="entry name" value="5TMH_Lnb"/>
</dbReference>
<gene>
    <name evidence="4" type="ORF">QQ008_23965</name>
</gene>
<comment type="caution">
    <text evidence="4">The sequence shown here is derived from an EMBL/GenBank/DDBJ whole genome shotgun (WGS) entry which is preliminary data.</text>
</comment>
<dbReference type="RefSeq" id="WP_346754492.1">
    <property type="nucleotide sequence ID" value="NZ_JAUJEA010000011.1"/>
</dbReference>
<organism evidence="4 5">
    <name type="scientific">Splendidivirga corallicola</name>
    <dbReference type="NCBI Taxonomy" id="3051826"/>
    <lineage>
        <taxon>Bacteria</taxon>
        <taxon>Pseudomonadati</taxon>
        <taxon>Bacteroidota</taxon>
        <taxon>Cytophagia</taxon>
        <taxon>Cytophagales</taxon>
        <taxon>Splendidivirgaceae</taxon>
        <taxon>Splendidivirga</taxon>
    </lineage>
</organism>
<evidence type="ECO:0000259" key="3">
    <source>
        <dbReference type="Pfam" id="PF25221"/>
    </source>
</evidence>
<keyword evidence="5" id="KW-1185">Reference proteome</keyword>
<reference evidence="4" key="1">
    <citation type="submission" date="2023-06" db="EMBL/GenBank/DDBJ databases">
        <title>Genomic of Parafulvivirga corallium.</title>
        <authorList>
            <person name="Wang G."/>
        </authorList>
    </citation>
    <scope>NUCLEOTIDE SEQUENCE</scope>
    <source>
        <strain evidence="4">BMA10</strain>
    </source>
</reference>
<keyword evidence="1" id="KW-0812">Transmembrane</keyword>
<protein>
    <submittedName>
        <fullName evidence="4">DUF4105 domain-containing protein</fullName>
    </submittedName>
</protein>
<evidence type="ECO:0000313" key="4">
    <source>
        <dbReference type="EMBL" id="MDN5204471.1"/>
    </source>
</evidence>
<proteinExistence type="predicted"/>
<dbReference type="Pfam" id="PF13387">
    <property type="entry name" value="Lnb_N"/>
    <property type="match status" value="1"/>
</dbReference>
<feature type="transmembrane region" description="Helical" evidence="1">
    <location>
        <begin position="374"/>
        <end position="392"/>
    </location>
</feature>
<accession>A0ABT8KUL0</accession>
<dbReference type="Proteomes" id="UP001172082">
    <property type="component" value="Unassembled WGS sequence"/>
</dbReference>
<feature type="transmembrane region" description="Helical" evidence="1">
    <location>
        <begin position="265"/>
        <end position="282"/>
    </location>
</feature>
<feature type="transmembrane region" description="Helical" evidence="1">
    <location>
        <begin position="350"/>
        <end position="368"/>
    </location>
</feature>
<evidence type="ECO:0000313" key="5">
    <source>
        <dbReference type="Proteomes" id="UP001172082"/>
    </source>
</evidence>
<feature type="domain" description="Lnb-like transmembrane" evidence="3">
    <location>
        <begin position="259"/>
        <end position="393"/>
    </location>
</feature>